<keyword evidence="3" id="KW-1185">Reference proteome</keyword>
<feature type="compositionally biased region" description="Basic and acidic residues" evidence="1">
    <location>
        <begin position="154"/>
        <end position="163"/>
    </location>
</feature>
<organism evidence="2 3">
    <name type="scientific">Prorocentrum cordatum</name>
    <dbReference type="NCBI Taxonomy" id="2364126"/>
    <lineage>
        <taxon>Eukaryota</taxon>
        <taxon>Sar</taxon>
        <taxon>Alveolata</taxon>
        <taxon>Dinophyceae</taxon>
        <taxon>Prorocentrales</taxon>
        <taxon>Prorocentraceae</taxon>
        <taxon>Prorocentrum</taxon>
    </lineage>
</organism>
<protein>
    <submittedName>
        <fullName evidence="2">Uncharacterized protein</fullName>
    </submittedName>
</protein>
<feature type="non-terminal residue" evidence="2">
    <location>
        <position position="1"/>
    </location>
</feature>
<gene>
    <name evidence="2" type="ORF">PCOR1329_LOCUS18550</name>
</gene>
<evidence type="ECO:0000256" key="1">
    <source>
        <dbReference type="SAM" id="MobiDB-lite"/>
    </source>
</evidence>
<dbReference type="EMBL" id="CAUYUJ010005847">
    <property type="protein sequence ID" value="CAK0815139.1"/>
    <property type="molecule type" value="Genomic_DNA"/>
</dbReference>
<feature type="compositionally biased region" description="Low complexity" evidence="1">
    <location>
        <begin position="172"/>
        <end position="192"/>
    </location>
</feature>
<proteinExistence type="predicted"/>
<evidence type="ECO:0000313" key="3">
    <source>
        <dbReference type="Proteomes" id="UP001189429"/>
    </source>
</evidence>
<dbReference type="Proteomes" id="UP001189429">
    <property type="component" value="Unassembled WGS sequence"/>
</dbReference>
<feature type="region of interest" description="Disordered" evidence="1">
    <location>
        <begin position="43"/>
        <end position="63"/>
    </location>
</feature>
<sequence length="229" mass="23919">PSAPHRGVRRPGAGIGRVCRAGTWSRGGNAFLARRPVLREATAAATTPPHATRDGLPCPPRTAAILHAGPARWRDFPQAARGEASGHALRRSSRLEGPRGAPELLRAPGPRPAGGQEMSAGAPAGRSTSSPHSTCCAVEHTERPRAPSQGMHETPSKHGEHHALARTAQSCRRAPVRSVPAGAPAVAPGSPSQALQGNRRAELPYLIILLACRIKSRCGILEGTCPTEP</sequence>
<name>A0ABN9R9J0_9DINO</name>
<feature type="region of interest" description="Disordered" evidence="1">
    <location>
        <begin position="80"/>
        <end position="195"/>
    </location>
</feature>
<reference evidence="2" key="1">
    <citation type="submission" date="2023-10" db="EMBL/GenBank/DDBJ databases">
        <authorList>
            <person name="Chen Y."/>
            <person name="Shah S."/>
            <person name="Dougan E. K."/>
            <person name="Thang M."/>
            <person name="Chan C."/>
        </authorList>
    </citation>
    <scope>NUCLEOTIDE SEQUENCE [LARGE SCALE GENOMIC DNA]</scope>
</reference>
<comment type="caution">
    <text evidence="2">The sequence shown here is derived from an EMBL/GenBank/DDBJ whole genome shotgun (WGS) entry which is preliminary data.</text>
</comment>
<accession>A0ABN9R9J0</accession>
<evidence type="ECO:0000313" key="2">
    <source>
        <dbReference type="EMBL" id="CAK0815139.1"/>
    </source>
</evidence>